<dbReference type="PANTHER" id="PTHR14911:SF13">
    <property type="entry name" value="TRNA (GUANINE(6)-N2)-METHYLTRANSFERASE THUMP3"/>
    <property type="match status" value="1"/>
</dbReference>
<proteinExistence type="predicted"/>
<protein>
    <submittedName>
        <fullName evidence="2">Uncharacterized protein</fullName>
    </submittedName>
</protein>
<dbReference type="GO" id="GO:0016423">
    <property type="term" value="F:tRNA (guanine) methyltransferase activity"/>
    <property type="evidence" value="ECO:0007669"/>
    <property type="project" value="TreeGrafter"/>
</dbReference>
<evidence type="ECO:0000256" key="1">
    <source>
        <dbReference type="SAM" id="MobiDB-lite"/>
    </source>
</evidence>
<dbReference type="InterPro" id="IPR029063">
    <property type="entry name" value="SAM-dependent_MTases_sf"/>
</dbReference>
<dbReference type="SUPFAM" id="SSF53335">
    <property type="entry name" value="S-adenosyl-L-methionine-dependent methyltransferases"/>
    <property type="match status" value="1"/>
</dbReference>
<dbReference type="STRING" id="1858805.M5G9L3"/>
<dbReference type="Gene3D" id="3.40.50.150">
    <property type="entry name" value="Vaccinia Virus protein VP39"/>
    <property type="match status" value="1"/>
</dbReference>
<dbReference type="HOGENOM" id="CLU_568606_0_0_1"/>
<dbReference type="Proteomes" id="UP000030653">
    <property type="component" value="Unassembled WGS sequence"/>
</dbReference>
<evidence type="ECO:0000313" key="2">
    <source>
        <dbReference type="EMBL" id="EJU00503.1"/>
    </source>
</evidence>
<dbReference type="RefSeq" id="XP_040627400.1">
    <property type="nucleotide sequence ID" value="XM_040767478.1"/>
</dbReference>
<gene>
    <name evidence="2" type="ORF">DACRYDRAFT_100672</name>
</gene>
<organism evidence="2 3">
    <name type="scientific">Dacryopinax primogenitus (strain DJM 731)</name>
    <name type="common">Brown rot fungus</name>
    <dbReference type="NCBI Taxonomy" id="1858805"/>
    <lineage>
        <taxon>Eukaryota</taxon>
        <taxon>Fungi</taxon>
        <taxon>Dikarya</taxon>
        <taxon>Basidiomycota</taxon>
        <taxon>Agaricomycotina</taxon>
        <taxon>Dacrymycetes</taxon>
        <taxon>Dacrymycetales</taxon>
        <taxon>Dacrymycetaceae</taxon>
        <taxon>Dacryopinax</taxon>
    </lineage>
</organism>
<accession>M5G9L3</accession>
<reference evidence="2 3" key="1">
    <citation type="journal article" date="2012" name="Science">
        <title>The Paleozoic origin of enzymatic lignin decomposition reconstructed from 31 fungal genomes.</title>
        <authorList>
            <person name="Floudas D."/>
            <person name="Binder M."/>
            <person name="Riley R."/>
            <person name="Barry K."/>
            <person name="Blanchette R.A."/>
            <person name="Henrissat B."/>
            <person name="Martinez A.T."/>
            <person name="Otillar R."/>
            <person name="Spatafora J.W."/>
            <person name="Yadav J.S."/>
            <person name="Aerts A."/>
            <person name="Benoit I."/>
            <person name="Boyd A."/>
            <person name="Carlson A."/>
            <person name="Copeland A."/>
            <person name="Coutinho P.M."/>
            <person name="de Vries R.P."/>
            <person name="Ferreira P."/>
            <person name="Findley K."/>
            <person name="Foster B."/>
            <person name="Gaskell J."/>
            <person name="Glotzer D."/>
            <person name="Gorecki P."/>
            <person name="Heitman J."/>
            <person name="Hesse C."/>
            <person name="Hori C."/>
            <person name="Igarashi K."/>
            <person name="Jurgens J.A."/>
            <person name="Kallen N."/>
            <person name="Kersten P."/>
            <person name="Kohler A."/>
            <person name="Kuees U."/>
            <person name="Kumar T.K.A."/>
            <person name="Kuo A."/>
            <person name="LaButti K."/>
            <person name="Larrondo L.F."/>
            <person name="Lindquist E."/>
            <person name="Ling A."/>
            <person name="Lombard V."/>
            <person name="Lucas S."/>
            <person name="Lundell T."/>
            <person name="Martin R."/>
            <person name="McLaughlin D.J."/>
            <person name="Morgenstern I."/>
            <person name="Morin E."/>
            <person name="Murat C."/>
            <person name="Nagy L.G."/>
            <person name="Nolan M."/>
            <person name="Ohm R.A."/>
            <person name="Patyshakuliyeva A."/>
            <person name="Rokas A."/>
            <person name="Ruiz-Duenas F.J."/>
            <person name="Sabat G."/>
            <person name="Salamov A."/>
            <person name="Samejima M."/>
            <person name="Schmutz J."/>
            <person name="Slot J.C."/>
            <person name="St John F."/>
            <person name="Stenlid J."/>
            <person name="Sun H."/>
            <person name="Sun S."/>
            <person name="Syed K."/>
            <person name="Tsang A."/>
            <person name="Wiebenga A."/>
            <person name="Young D."/>
            <person name="Pisabarro A."/>
            <person name="Eastwood D.C."/>
            <person name="Martin F."/>
            <person name="Cullen D."/>
            <person name="Grigoriev I.V."/>
            <person name="Hibbett D.S."/>
        </authorList>
    </citation>
    <scope>NUCLEOTIDE SEQUENCE [LARGE SCALE GENOMIC DNA]</scope>
    <source>
        <strain evidence="2 3">DJM-731 SS1</strain>
    </source>
</reference>
<feature type="region of interest" description="Disordered" evidence="1">
    <location>
        <begin position="104"/>
        <end position="145"/>
    </location>
</feature>
<evidence type="ECO:0000313" key="3">
    <source>
        <dbReference type="Proteomes" id="UP000030653"/>
    </source>
</evidence>
<feature type="compositionally biased region" description="Basic and acidic residues" evidence="1">
    <location>
        <begin position="123"/>
        <end position="144"/>
    </location>
</feature>
<sequence>MTDTEILTIAFHVPTGLEDYALSSILHQLGEHISAQIKTAAPLHSSHVLIRFPSNALLTQAIQIYATGALWAVYEAFICVAEVSLDDVHPVLGEEFWEREREMGRKARENQRENALRKRLARAHKEQTQEPKEAEEGEPLHAERPTPTAGELLLLSSLHKLVTSHSSQLQESISLLHPPPSFRATFSNPSRLLPLSTLRRRDIERHLGDTLSLFLPIDQWSVNLTNPGVDVHVRLLPLGPKWTSHTLPPFLPAPELTQPPLKSQHFPPSLWALLALSFPPPPTPAHRLPPLQGPTSLSPPIAHLLALVYISLFPNSVVVLDPCAGTCSIPRELAALAKERKHPIFVLGGDISLSALADPCQCIEKIQYTALESLPLRFVDGFITDLPWGTRHLSPRQVKVFYPKLMLHLAEVMRAEGRGGGGGGRGRGRGCGCGGRGGGGVLMSAARGGLDRALHGWEKEGVREVRVGGRVVWVWGVRKV</sequence>
<keyword evidence="3" id="KW-1185">Reference proteome</keyword>
<feature type="compositionally biased region" description="Basic and acidic residues" evidence="1">
    <location>
        <begin position="104"/>
        <end position="116"/>
    </location>
</feature>
<dbReference type="PANTHER" id="PTHR14911">
    <property type="entry name" value="THUMP DOMAIN-CONTAINING"/>
    <property type="match status" value="1"/>
</dbReference>
<dbReference type="AlphaFoldDB" id="M5G9L3"/>
<dbReference type="GO" id="GO:0030488">
    <property type="term" value="P:tRNA methylation"/>
    <property type="evidence" value="ECO:0007669"/>
    <property type="project" value="TreeGrafter"/>
</dbReference>
<dbReference type="OrthoDB" id="47730at2759"/>
<dbReference type="EMBL" id="JH795866">
    <property type="protein sequence ID" value="EJU00503.1"/>
    <property type="molecule type" value="Genomic_DNA"/>
</dbReference>
<dbReference type="GeneID" id="63682540"/>
<name>M5G9L3_DACPD</name>